<evidence type="ECO:0000256" key="1">
    <source>
        <dbReference type="SAM" id="SignalP"/>
    </source>
</evidence>
<name>A0A840CH86_9BACT</name>
<protein>
    <submittedName>
        <fullName evidence="2">Uncharacterized protein</fullName>
    </submittedName>
</protein>
<keyword evidence="3" id="KW-1185">Reference proteome</keyword>
<keyword evidence="1" id="KW-0732">Signal</keyword>
<organism evidence="2 3">
    <name type="scientific">Dysgonomonas hofstadii</name>
    <dbReference type="NCBI Taxonomy" id="637886"/>
    <lineage>
        <taxon>Bacteria</taxon>
        <taxon>Pseudomonadati</taxon>
        <taxon>Bacteroidota</taxon>
        <taxon>Bacteroidia</taxon>
        <taxon>Bacteroidales</taxon>
        <taxon>Dysgonomonadaceae</taxon>
        <taxon>Dysgonomonas</taxon>
    </lineage>
</organism>
<evidence type="ECO:0000313" key="3">
    <source>
        <dbReference type="Proteomes" id="UP000555103"/>
    </source>
</evidence>
<dbReference type="EMBL" id="JACIEP010000003">
    <property type="protein sequence ID" value="MBB4035367.1"/>
    <property type="molecule type" value="Genomic_DNA"/>
</dbReference>
<dbReference type="AlphaFoldDB" id="A0A840CH86"/>
<feature type="chain" id="PRO_5032615450" evidence="1">
    <location>
        <begin position="21"/>
        <end position="217"/>
    </location>
</feature>
<comment type="caution">
    <text evidence="2">The sequence shown here is derived from an EMBL/GenBank/DDBJ whole genome shotgun (WGS) entry which is preliminary data.</text>
</comment>
<proteinExistence type="predicted"/>
<feature type="signal peptide" evidence="1">
    <location>
        <begin position="1"/>
        <end position="20"/>
    </location>
</feature>
<evidence type="ECO:0000313" key="2">
    <source>
        <dbReference type="EMBL" id="MBB4035367.1"/>
    </source>
</evidence>
<dbReference type="RefSeq" id="WP_183306292.1">
    <property type="nucleotide sequence ID" value="NZ_JACIEP010000003.1"/>
</dbReference>
<reference evidence="2 3" key="1">
    <citation type="submission" date="2020-08" db="EMBL/GenBank/DDBJ databases">
        <title>Genomic Encyclopedia of Type Strains, Phase IV (KMG-IV): sequencing the most valuable type-strain genomes for metagenomic binning, comparative biology and taxonomic classification.</title>
        <authorList>
            <person name="Goeker M."/>
        </authorList>
    </citation>
    <scope>NUCLEOTIDE SEQUENCE [LARGE SCALE GENOMIC DNA]</scope>
    <source>
        <strain evidence="2 3">DSM 104969</strain>
    </source>
</reference>
<sequence length="217" mass="24965">MRRFVFLVVSFVVFVMMTQAQVTIGSGYEPDPDAFLDLKQEKDGEKSNKGLLLPRVELVSIYEFAPLSAHVHGMIVYNTATSEFAGETNLNTRVSPGFYYNDGEKWERLYMGYTNWFYMPSIAIPTATESTQWEYLDLYQRYKDEFTGANTATSKASKNAPLKVPYIPEAEDLYYYITYYPNDVFEIEEISTDGKMKYKVKGPATDFSYVNIVFVLK</sequence>
<accession>A0A840CH86</accession>
<dbReference type="Proteomes" id="UP000555103">
    <property type="component" value="Unassembled WGS sequence"/>
</dbReference>
<gene>
    <name evidence="2" type="ORF">GGR21_001256</name>
</gene>